<dbReference type="PRINTS" id="PR00411">
    <property type="entry name" value="PNDRDTASEI"/>
</dbReference>
<dbReference type="HOGENOM" id="CLU_016755_0_1_6"/>
<dbReference type="PIRSF" id="PIRSF000350">
    <property type="entry name" value="Mercury_reductase_MerA"/>
    <property type="match status" value="1"/>
</dbReference>
<feature type="binding site" evidence="14">
    <location>
        <position position="169"/>
    </location>
    <ligand>
        <name>FAD</name>
        <dbReference type="ChEBI" id="CHEBI:57692"/>
    </ligand>
</feature>
<evidence type="ECO:0000256" key="11">
    <source>
        <dbReference type="ARBA" id="ARBA00023284"/>
    </source>
</evidence>
<comment type="subcellular location">
    <subcellularLocation>
        <location evidence="1">Cytoplasm</location>
    </subcellularLocation>
</comment>
<dbReference type="SUPFAM" id="SSF51905">
    <property type="entry name" value="FAD/NAD(P)-binding domain"/>
    <property type="match status" value="1"/>
</dbReference>
<dbReference type="EC" id="1.8.1.4" evidence="3 16"/>
<feature type="domain" description="FAD/NAD(P)-binding" evidence="18">
    <location>
        <begin position="52"/>
        <end position="385"/>
    </location>
</feature>
<comment type="catalytic activity">
    <reaction evidence="12 16">
        <text>N(6)-[(R)-dihydrolipoyl]-L-lysyl-[protein] + NAD(+) = N(6)-[(R)-lipoyl]-L-lysyl-[protein] + NADH + H(+)</text>
        <dbReference type="Rhea" id="RHEA:15045"/>
        <dbReference type="Rhea" id="RHEA-COMP:10474"/>
        <dbReference type="Rhea" id="RHEA-COMP:10475"/>
        <dbReference type="ChEBI" id="CHEBI:15378"/>
        <dbReference type="ChEBI" id="CHEBI:57540"/>
        <dbReference type="ChEBI" id="CHEBI:57945"/>
        <dbReference type="ChEBI" id="CHEBI:83099"/>
        <dbReference type="ChEBI" id="CHEBI:83100"/>
        <dbReference type="EC" id="1.8.1.4"/>
    </reaction>
</comment>
<dbReference type="InterPro" id="IPR016156">
    <property type="entry name" value="FAD/NAD-linked_Rdtase_dimer_sf"/>
</dbReference>
<dbReference type="PROSITE" id="PS00076">
    <property type="entry name" value="PYRIDINE_REDOX_1"/>
    <property type="match status" value="1"/>
</dbReference>
<evidence type="ECO:0000313" key="20">
    <source>
        <dbReference type="Proteomes" id="UP000006735"/>
    </source>
</evidence>
<feature type="active site" description="Proton acceptor" evidence="13">
    <location>
        <position position="502"/>
    </location>
</feature>
<dbReference type="InterPro" id="IPR001100">
    <property type="entry name" value="Pyr_nuc-diS_OxRdtase"/>
</dbReference>
<keyword evidence="10" id="KW-1015">Disulfide bond</keyword>
<dbReference type="InterPro" id="IPR036188">
    <property type="entry name" value="FAD/NAD-bd_sf"/>
</dbReference>
<evidence type="ECO:0000256" key="6">
    <source>
        <dbReference type="ARBA" id="ARBA00022630"/>
    </source>
</evidence>
<dbReference type="InterPro" id="IPR012999">
    <property type="entry name" value="Pyr_OxRdtase_I_AS"/>
</dbReference>
<keyword evidence="5" id="KW-0963">Cytoplasm</keyword>
<keyword evidence="6 16" id="KW-0285">Flavoprotein</keyword>
<dbReference type="FunFam" id="3.30.390.30:FF:000001">
    <property type="entry name" value="Dihydrolipoyl dehydrogenase"/>
    <property type="match status" value="1"/>
</dbReference>
<name>Q5H175_XANOR</name>
<accession>Q5H175</accession>
<dbReference type="PRINTS" id="PR00368">
    <property type="entry name" value="FADPNR"/>
</dbReference>
<evidence type="ECO:0000256" key="12">
    <source>
        <dbReference type="ARBA" id="ARBA00049187"/>
    </source>
</evidence>
<reference evidence="19 20" key="1">
    <citation type="journal article" date="2005" name="Nucleic Acids Res.">
        <title>The genome sequence of Xanthomonas oryzae pathovar oryzae KACC10331, the bacterial blight pathogen of rice.</title>
        <authorList>
            <person name="Lee B.M."/>
            <person name="Park Y.J."/>
            <person name="Park D.S."/>
            <person name="Kang H.W."/>
            <person name="Kim J.G."/>
            <person name="Song E.S."/>
            <person name="Park I.C."/>
            <person name="Yoon U.H."/>
            <person name="Hahn J.H."/>
            <person name="Koo B.S."/>
            <person name="Lee G.B."/>
            <person name="Kim H."/>
            <person name="Park H.S."/>
            <person name="Yoon K.O."/>
            <person name="Kim J.H."/>
            <person name="Jung C.H."/>
            <person name="Koh N.H."/>
            <person name="Seo J.S."/>
            <person name="Go S.J."/>
        </authorList>
    </citation>
    <scope>NUCLEOTIDE SEQUENCE [LARGE SCALE GENOMIC DNA]</scope>
    <source>
        <strain evidence="20">KACC10331 / KXO85</strain>
    </source>
</reference>
<dbReference type="GO" id="GO:0006103">
    <property type="term" value="P:2-oxoglutarate metabolic process"/>
    <property type="evidence" value="ECO:0007669"/>
    <property type="project" value="TreeGrafter"/>
</dbReference>
<feature type="binding site" evidence="14">
    <location>
        <position position="258"/>
    </location>
    <ligand>
        <name>NAD(+)</name>
        <dbReference type="ChEBI" id="CHEBI:57540"/>
    </ligand>
</feature>
<feature type="domain" description="Pyridine nucleotide-disulphide oxidoreductase dimerisation" evidence="17">
    <location>
        <begin position="404"/>
        <end position="512"/>
    </location>
</feature>
<organism evidence="19 20">
    <name type="scientific">Xanthomonas oryzae pv. oryzae (strain KACC10331 / KXO85)</name>
    <dbReference type="NCBI Taxonomy" id="291331"/>
    <lineage>
        <taxon>Bacteria</taxon>
        <taxon>Pseudomonadati</taxon>
        <taxon>Pseudomonadota</taxon>
        <taxon>Gammaproteobacteria</taxon>
        <taxon>Lysobacterales</taxon>
        <taxon>Lysobacteraceae</taxon>
        <taxon>Xanthomonas</taxon>
    </lineage>
</organism>
<evidence type="ECO:0000256" key="1">
    <source>
        <dbReference type="ARBA" id="ARBA00004496"/>
    </source>
</evidence>
<dbReference type="InterPro" id="IPR006258">
    <property type="entry name" value="Lipoamide_DH"/>
</dbReference>
<evidence type="ECO:0000256" key="16">
    <source>
        <dbReference type="RuleBase" id="RU003692"/>
    </source>
</evidence>
<dbReference type="PANTHER" id="PTHR22912:SF224">
    <property type="entry name" value="DIHYDROLIPOYL DEHYDROGENASE"/>
    <property type="match status" value="1"/>
</dbReference>
<evidence type="ECO:0000256" key="7">
    <source>
        <dbReference type="ARBA" id="ARBA00022827"/>
    </source>
</evidence>
<comment type="miscellaneous">
    <text evidence="16">The active site is a redox-active disulfide bond.</text>
</comment>
<dbReference type="Gene3D" id="3.50.50.60">
    <property type="entry name" value="FAD/NAD(P)-binding domain"/>
    <property type="match status" value="2"/>
</dbReference>
<dbReference type="SUPFAM" id="SSF55424">
    <property type="entry name" value="FAD/NAD-linked reductases, dimerisation (C-terminal) domain"/>
    <property type="match status" value="1"/>
</dbReference>
<dbReference type="PANTHER" id="PTHR22912">
    <property type="entry name" value="DISULFIDE OXIDOREDUCTASE"/>
    <property type="match status" value="1"/>
</dbReference>
<evidence type="ECO:0000259" key="18">
    <source>
        <dbReference type="Pfam" id="PF07992"/>
    </source>
</evidence>
<evidence type="ECO:0000256" key="14">
    <source>
        <dbReference type="PIRSR" id="PIRSR000350-3"/>
    </source>
</evidence>
<comment type="similarity">
    <text evidence="2 16">Belongs to the class-I pyridine nucleotide-disulfide oxidoreductase family.</text>
</comment>
<dbReference type="GO" id="GO:0004148">
    <property type="term" value="F:dihydrolipoyl dehydrogenase (NADH) activity"/>
    <property type="evidence" value="ECO:0007669"/>
    <property type="project" value="UniProtKB-EC"/>
</dbReference>
<keyword evidence="11 16" id="KW-0676">Redox-active center</keyword>
<dbReference type="Proteomes" id="UP000006735">
    <property type="component" value="Chromosome"/>
</dbReference>
<protein>
    <recommendedName>
        <fullName evidence="4 16">Dihydrolipoyl dehydrogenase</fullName>
        <ecNumber evidence="3 16">1.8.1.4</ecNumber>
    </recommendedName>
</protein>
<feature type="binding site" evidence="14">
    <location>
        <position position="105"/>
    </location>
    <ligand>
        <name>FAD</name>
        <dbReference type="ChEBI" id="CHEBI:57692"/>
    </ligand>
</feature>
<keyword evidence="20" id="KW-1185">Reference proteome</keyword>
<dbReference type="Pfam" id="PF02852">
    <property type="entry name" value="Pyr_redox_dim"/>
    <property type="match status" value="1"/>
</dbReference>
<proteinExistence type="inferred from homology"/>
<sequence>MIGCSLTPFRSGSLHIGNTGQATTAHPHPALRATFSRWRRERQRTLEMAENYDVVVIGAGPAGYHAAIRAAQLGMKVACIDAALGKDGKPALGGTCLRVGCIPSKALLDSSRQFWNMGHLFGDHGISFNDAKMDVPTMIGRKDKIVKQFTGGIAMLFKANKITPYYGFGQLQPGNIVKVTQHEGGEIALKGTNVILAAGSESIELPFAKFDGDTIVDNVGGLDFTAVPKRLAVIGAGVIGLELGSVWKRLGAEVTILEALPDFLALTDAEVAKTALKEFKKQGLDIKLGAKVGKTEITGSGDAKQVLLSYTDAAGEQTLTVDKLLVAVGRKAATKNLLAEGTGVKVTDRGQIEVDGHCHTGVDGVWAIGDCVRGPMLAHKGFEEGIAVAELIAGLPGHVNFDTIPWVIYTEPEIAWVGKTEQQLKAEGVAYKAGSFPFAAIGRAVAMGEPAGFVKVIADAETDRVLGMHLVGVGVSELVHEGVLTMEFNGSADDLARICHAHPTLSEAIHDAAMAVSKRAIHKAN</sequence>
<keyword evidence="7 14" id="KW-0274">FAD</keyword>
<keyword evidence="9 14" id="KW-0520">NAD</keyword>
<feature type="binding site" evidence="14">
    <location>
        <position position="370"/>
    </location>
    <ligand>
        <name>FAD</name>
        <dbReference type="ChEBI" id="CHEBI:57692"/>
    </ligand>
</feature>
<evidence type="ECO:0000256" key="10">
    <source>
        <dbReference type="ARBA" id="ARBA00023157"/>
    </source>
</evidence>
<evidence type="ECO:0000256" key="9">
    <source>
        <dbReference type="ARBA" id="ARBA00023027"/>
    </source>
</evidence>
<evidence type="ECO:0000259" key="17">
    <source>
        <dbReference type="Pfam" id="PF02852"/>
    </source>
</evidence>
<evidence type="ECO:0000256" key="8">
    <source>
        <dbReference type="ARBA" id="ARBA00023002"/>
    </source>
</evidence>
<keyword evidence="14" id="KW-0547">Nucleotide-binding</keyword>
<dbReference type="InterPro" id="IPR023753">
    <property type="entry name" value="FAD/NAD-binding_dom"/>
</dbReference>
<feature type="binding site" evidence="14">
    <location>
        <begin position="235"/>
        <end position="242"/>
    </location>
    <ligand>
        <name>NAD(+)</name>
        <dbReference type="ChEBI" id="CHEBI:57540"/>
    </ligand>
</feature>
<evidence type="ECO:0000256" key="5">
    <source>
        <dbReference type="ARBA" id="ARBA00022490"/>
    </source>
</evidence>
<dbReference type="GO" id="GO:0050660">
    <property type="term" value="F:flavin adenine dinucleotide binding"/>
    <property type="evidence" value="ECO:0007669"/>
    <property type="project" value="InterPro"/>
</dbReference>
<evidence type="ECO:0000256" key="4">
    <source>
        <dbReference type="ARBA" id="ARBA00016961"/>
    </source>
</evidence>
<dbReference type="STRING" id="291331.XOO2042"/>
<dbReference type="Gene3D" id="3.30.390.30">
    <property type="match status" value="1"/>
</dbReference>
<evidence type="ECO:0000256" key="3">
    <source>
        <dbReference type="ARBA" id="ARBA00012608"/>
    </source>
</evidence>
<dbReference type="InterPro" id="IPR050151">
    <property type="entry name" value="Class-I_Pyr_Nuc-Dis_Oxidored"/>
</dbReference>
<evidence type="ECO:0000256" key="13">
    <source>
        <dbReference type="PIRSR" id="PIRSR000350-2"/>
    </source>
</evidence>
<dbReference type="AlphaFoldDB" id="Q5H175"/>
<evidence type="ECO:0000256" key="2">
    <source>
        <dbReference type="ARBA" id="ARBA00007532"/>
    </source>
</evidence>
<dbReference type="GO" id="GO:0005737">
    <property type="term" value="C:cytoplasm"/>
    <property type="evidence" value="ECO:0007669"/>
    <property type="project" value="UniProtKB-SubCell"/>
</dbReference>
<comment type="cofactor">
    <cofactor evidence="14 16">
        <name>FAD</name>
        <dbReference type="ChEBI" id="CHEBI:57692"/>
    </cofactor>
    <text evidence="14 16">Binds 1 FAD per subunit.</text>
</comment>
<dbReference type="InterPro" id="IPR004099">
    <property type="entry name" value="Pyr_nucl-diS_OxRdtase_dimer"/>
</dbReference>
<evidence type="ECO:0000256" key="15">
    <source>
        <dbReference type="PIRSR" id="PIRSR000350-4"/>
    </source>
</evidence>
<keyword evidence="8 16" id="KW-0560">Oxidoreductase</keyword>
<feature type="disulfide bond" description="Redox-active" evidence="15">
    <location>
        <begin position="96"/>
        <end position="101"/>
    </location>
</feature>
<evidence type="ECO:0000313" key="19">
    <source>
        <dbReference type="EMBL" id="AAW75296.1"/>
    </source>
</evidence>
<dbReference type="KEGG" id="xoo:XOO2042"/>
<gene>
    <name evidence="19" type="primary">ldp</name>
    <name evidence="19" type="ordered locus">XOO2042</name>
</gene>
<feature type="binding site" evidence="14">
    <location>
        <position position="329"/>
    </location>
    <ligand>
        <name>NAD(+)</name>
        <dbReference type="ChEBI" id="CHEBI:57540"/>
    </ligand>
</feature>
<dbReference type="NCBIfam" id="TIGR01350">
    <property type="entry name" value="lipoamide_DH"/>
    <property type="match status" value="1"/>
</dbReference>
<dbReference type="EMBL" id="AE013598">
    <property type="protein sequence ID" value="AAW75296.1"/>
    <property type="molecule type" value="Genomic_DNA"/>
</dbReference>
<feature type="binding site" evidence="14">
    <location>
        <begin position="376"/>
        <end position="379"/>
    </location>
    <ligand>
        <name>FAD</name>
        <dbReference type="ChEBI" id="CHEBI:57692"/>
    </ligand>
</feature>
<dbReference type="Pfam" id="PF07992">
    <property type="entry name" value="Pyr_redox_2"/>
    <property type="match status" value="1"/>
</dbReference>